<reference evidence="1" key="1">
    <citation type="submission" date="2021-01" db="UniProtKB">
        <authorList>
            <consortium name="EnsemblMetazoa"/>
        </authorList>
    </citation>
    <scope>IDENTIFICATION</scope>
</reference>
<accession>A0A7M7Q4L1</accession>
<keyword evidence="2" id="KW-1185">Reference proteome</keyword>
<dbReference type="EnsemblMetazoa" id="XM_031925932">
    <property type="protein sequence ID" value="XP_031781792"/>
    <property type="gene ID" value="LOC116416716"/>
</dbReference>
<dbReference type="GeneID" id="116416716"/>
<evidence type="ECO:0000313" key="2">
    <source>
        <dbReference type="Proteomes" id="UP000002358"/>
    </source>
</evidence>
<proteinExistence type="predicted"/>
<dbReference type="AlphaFoldDB" id="A0A7M7Q4L1"/>
<sequence>MKRLSVDSILKLMSQVDDTVPLRIEDDSGEIYTFNVSRAKYAKAIKDKTFARQLLMSHKNAIHKQSTNALSTSEHGSSCVQDLVELHLCDGNDNNKQYILLVSKTDYERATNNVLYAAELLENHKTKNKEKQRHDLTLTSSPSNSKAIIDKQSSNILSTSDYIPSSSRYYYVVHLPAARFHNL</sequence>
<dbReference type="KEGG" id="nvi:116416716"/>
<organism evidence="1 2">
    <name type="scientific">Nasonia vitripennis</name>
    <name type="common">Parasitic wasp</name>
    <dbReference type="NCBI Taxonomy" id="7425"/>
    <lineage>
        <taxon>Eukaryota</taxon>
        <taxon>Metazoa</taxon>
        <taxon>Ecdysozoa</taxon>
        <taxon>Arthropoda</taxon>
        <taxon>Hexapoda</taxon>
        <taxon>Insecta</taxon>
        <taxon>Pterygota</taxon>
        <taxon>Neoptera</taxon>
        <taxon>Endopterygota</taxon>
        <taxon>Hymenoptera</taxon>
        <taxon>Apocrita</taxon>
        <taxon>Proctotrupomorpha</taxon>
        <taxon>Chalcidoidea</taxon>
        <taxon>Pteromalidae</taxon>
        <taxon>Pteromalinae</taxon>
        <taxon>Nasonia</taxon>
    </lineage>
</organism>
<evidence type="ECO:0000313" key="1">
    <source>
        <dbReference type="EnsemblMetazoa" id="XP_031781792"/>
    </source>
</evidence>
<dbReference type="InParanoid" id="A0A7M7Q4L1"/>
<dbReference type="SMR" id="A0A7M7Q4L1"/>
<protein>
    <submittedName>
        <fullName evidence="1">Uncharacterized protein</fullName>
    </submittedName>
</protein>
<dbReference type="RefSeq" id="XP_031781792.1">
    <property type="nucleotide sequence ID" value="XM_031925932.1"/>
</dbReference>
<name>A0A7M7Q4L1_NASVI</name>
<dbReference type="Proteomes" id="UP000002358">
    <property type="component" value="Unassembled WGS sequence"/>
</dbReference>